<dbReference type="AlphaFoldDB" id="A0A1F5F4T2"/>
<evidence type="ECO:0000313" key="8">
    <source>
        <dbReference type="Proteomes" id="UP000177187"/>
    </source>
</evidence>
<sequence length="244" mass="26691">MPDEEQAYPSPLGQYIDAVVSPGDAFRGIKSKPRWFVFFLITLAVSLATLPLLMPYSVAAQREIIDEILAENRDVMPAEQVARLEEFRDQAGTGFMGEVLPYLAVPVSLFLYLLVASAGLNVGVGLTGEKLGFRNAVSIVSLASVAMVAGTVVMLVLVLVKGDVYVGTNLGLLFPRMPAEWYTRVLKGFASQIDVFSAWSVYLLTVGVREVTGLAVKRSFRVVIILWLLWALVMTALSYFGFAM</sequence>
<feature type="transmembrane region" description="Helical" evidence="5">
    <location>
        <begin position="189"/>
        <end position="208"/>
    </location>
</feature>
<dbReference type="EMBL" id="MFAF01000099">
    <property type="protein sequence ID" value="OGD74596.1"/>
    <property type="molecule type" value="Genomic_DNA"/>
</dbReference>
<protein>
    <recommendedName>
        <fullName evidence="6">Yip1 domain-containing protein</fullName>
    </recommendedName>
</protein>
<reference evidence="7 8" key="1">
    <citation type="journal article" date="2016" name="Nat. Commun.">
        <title>Thousands of microbial genomes shed light on interconnected biogeochemical processes in an aquifer system.</title>
        <authorList>
            <person name="Anantharaman K."/>
            <person name="Brown C.T."/>
            <person name="Hug L.A."/>
            <person name="Sharon I."/>
            <person name="Castelle C.J."/>
            <person name="Probst A.J."/>
            <person name="Thomas B.C."/>
            <person name="Singh A."/>
            <person name="Wilkins M.J."/>
            <person name="Karaoz U."/>
            <person name="Brodie E.L."/>
            <person name="Williams K.H."/>
            <person name="Hubbard S.S."/>
            <person name="Banfield J.F."/>
        </authorList>
    </citation>
    <scope>NUCLEOTIDE SEQUENCE [LARGE SCALE GENOMIC DNA]</scope>
</reference>
<evidence type="ECO:0000256" key="5">
    <source>
        <dbReference type="SAM" id="Phobius"/>
    </source>
</evidence>
<comment type="caution">
    <text evidence="7">The sequence shown here is derived from an EMBL/GenBank/DDBJ whole genome shotgun (WGS) entry which is preliminary data.</text>
</comment>
<keyword evidence="3 5" id="KW-1133">Transmembrane helix</keyword>
<evidence type="ECO:0000259" key="6">
    <source>
        <dbReference type="Pfam" id="PF04893"/>
    </source>
</evidence>
<dbReference type="Proteomes" id="UP000177187">
    <property type="component" value="Unassembled WGS sequence"/>
</dbReference>
<evidence type="ECO:0000256" key="1">
    <source>
        <dbReference type="ARBA" id="ARBA00004141"/>
    </source>
</evidence>
<feature type="transmembrane region" description="Helical" evidence="5">
    <location>
        <begin position="136"/>
        <end position="160"/>
    </location>
</feature>
<feature type="transmembrane region" description="Helical" evidence="5">
    <location>
        <begin position="220"/>
        <end position="242"/>
    </location>
</feature>
<evidence type="ECO:0000256" key="2">
    <source>
        <dbReference type="ARBA" id="ARBA00022692"/>
    </source>
</evidence>
<dbReference type="InterPro" id="IPR006977">
    <property type="entry name" value="Yip1_dom"/>
</dbReference>
<keyword evidence="4 5" id="KW-0472">Membrane</keyword>
<evidence type="ECO:0000313" key="7">
    <source>
        <dbReference type="EMBL" id="OGD74596.1"/>
    </source>
</evidence>
<dbReference type="Pfam" id="PF04893">
    <property type="entry name" value="Yip1"/>
    <property type="match status" value="1"/>
</dbReference>
<organism evidence="7 8">
    <name type="scientific">Candidatus Coatesbacteria bacterium RBG_13_66_14</name>
    <dbReference type="NCBI Taxonomy" id="1817816"/>
    <lineage>
        <taxon>Bacteria</taxon>
        <taxon>Candidatus Coatesiibacteriota</taxon>
    </lineage>
</organism>
<gene>
    <name evidence="7" type="ORF">A2Y64_09555</name>
</gene>
<name>A0A1F5F4T2_9BACT</name>
<feature type="domain" description="Yip1" evidence="6">
    <location>
        <begin position="18"/>
        <end position="236"/>
    </location>
</feature>
<feature type="transmembrane region" description="Helical" evidence="5">
    <location>
        <begin position="35"/>
        <end position="54"/>
    </location>
</feature>
<evidence type="ECO:0000256" key="3">
    <source>
        <dbReference type="ARBA" id="ARBA00022989"/>
    </source>
</evidence>
<keyword evidence="2 5" id="KW-0812">Transmembrane</keyword>
<comment type="subcellular location">
    <subcellularLocation>
        <location evidence="1">Membrane</location>
        <topology evidence="1">Multi-pass membrane protein</topology>
    </subcellularLocation>
</comment>
<proteinExistence type="predicted"/>
<dbReference type="STRING" id="1817816.A2Y64_09555"/>
<feature type="transmembrane region" description="Helical" evidence="5">
    <location>
        <begin position="102"/>
        <end position="124"/>
    </location>
</feature>
<evidence type="ECO:0000256" key="4">
    <source>
        <dbReference type="ARBA" id="ARBA00023136"/>
    </source>
</evidence>
<dbReference type="GO" id="GO:0016020">
    <property type="term" value="C:membrane"/>
    <property type="evidence" value="ECO:0007669"/>
    <property type="project" value="UniProtKB-SubCell"/>
</dbReference>
<accession>A0A1F5F4T2</accession>